<dbReference type="Pfam" id="PF22936">
    <property type="entry name" value="Pol_BBD"/>
    <property type="match status" value="1"/>
</dbReference>
<dbReference type="EMBL" id="JBDFQZ010000014">
    <property type="protein sequence ID" value="KAK9665882.1"/>
    <property type="molecule type" value="Genomic_DNA"/>
</dbReference>
<sequence length="142" mass="15658">MDNNDVCKVVGIGSIKIRTHDGKLCTLNEVRYVLLITKNLISLSKLDSKGFGFQSERGVLNVYKGSNVILRGTKHGTLYYLQGSTMSGSIVVASVDPGKKQWQAVTRIKVNKMGTADNPADMFTKPAPHSKFQHYCLDLLNI</sequence>
<dbReference type="InterPro" id="IPR054722">
    <property type="entry name" value="PolX-like_BBD"/>
</dbReference>
<feature type="domain" description="Retrovirus-related Pol polyprotein from transposon TNT 1-94-like beta-barrel" evidence="1">
    <location>
        <begin position="1"/>
        <end position="51"/>
    </location>
</feature>
<dbReference type="Proteomes" id="UP001443914">
    <property type="component" value="Unassembled WGS sequence"/>
</dbReference>
<evidence type="ECO:0000313" key="2">
    <source>
        <dbReference type="EMBL" id="KAK9665882.1"/>
    </source>
</evidence>
<reference evidence="2" key="1">
    <citation type="submission" date="2024-03" db="EMBL/GenBank/DDBJ databases">
        <title>WGS assembly of Saponaria officinalis var. Norfolk2.</title>
        <authorList>
            <person name="Jenkins J."/>
            <person name="Shu S."/>
            <person name="Grimwood J."/>
            <person name="Barry K."/>
            <person name="Goodstein D."/>
            <person name="Schmutz J."/>
            <person name="Leebens-Mack J."/>
            <person name="Osbourn A."/>
        </authorList>
    </citation>
    <scope>NUCLEOTIDE SEQUENCE [LARGE SCALE GENOMIC DNA]</scope>
    <source>
        <strain evidence="2">JIC</strain>
    </source>
</reference>
<accession>A0AAW1GMD5</accession>
<keyword evidence="3" id="KW-1185">Reference proteome</keyword>
<protein>
    <recommendedName>
        <fullName evidence="1">Retrovirus-related Pol polyprotein from transposon TNT 1-94-like beta-barrel domain-containing protein</fullName>
    </recommendedName>
</protein>
<evidence type="ECO:0000259" key="1">
    <source>
        <dbReference type="Pfam" id="PF22936"/>
    </source>
</evidence>
<name>A0AAW1GMD5_SAPOF</name>
<organism evidence="2 3">
    <name type="scientific">Saponaria officinalis</name>
    <name type="common">Common soapwort</name>
    <name type="synonym">Lychnis saponaria</name>
    <dbReference type="NCBI Taxonomy" id="3572"/>
    <lineage>
        <taxon>Eukaryota</taxon>
        <taxon>Viridiplantae</taxon>
        <taxon>Streptophyta</taxon>
        <taxon>Embryophyta</taxon>
        <taxon>Tracheophyta</taxon>
        <taxon>Spermatophyta</taxon>
        <taxon>Magnoliopsida</taxon>
        <taxon>eudicotyledons</taxon>
        <taxon>Gunneridae</taxon>
        <taxon>Pentapetalae</taxon>
        <taxon>Caryophyllales</taxon>
        <taxon>Caryophyllaceae</taxon>
        <taxon>Caryophylleae</taxon>
        <taxon>Saponaria</taxon>
    </lineage>
</organism>
<gene>
    <name evidence="2" type="ORF">RND81_14G142700</name>
</gene>
<proteinExistence type="predicted"/>
<comment type="caution">
    <text evidence="2">The sequence shown here is derived from an EMBL/GenBank/DDBJ whole genome shotgun (WGS) entry which is preliminary data.</text>
</comment>
<dbReference type="AlphaFoldDB" id="A0AAW1GMD5"/>
<evidence type="ECO:0000313" key="3">
    <source>
        <dbReference type="Proteomes" id="UP001443914"/>
    </source>
</evidence>